<dbReference type="AlphaFoldDB" id="A0AAN7S7S8"/>
<dbReference type="CDD" id="cd01650">
    <property type="entry name" value="RT_nLTR_like"/>
    <property type="match status" value="1"/>
</dbReference>
<dbReference type="InterPro" id="IPR005135">
    <property type="entry name" value="Endo/exonuclease/phosphatase"/>
</dbReference>
<protein>
    <recommendedName>
        <fullName evidence="4">Reverse transcriptase domain-containing protein</fullName>
    </recommendedName>
</protein>
<dbReference type="PROSITE" id="PS50878">
    <property type="entry name" value="RT_POL"/>
    <property type="match status" value="1"/>
</dbReference>
<name>A0AAN7S7S8_MYCAM</name>
<keyword evidence="1" id="KW-0175">Coiled coil</keyword>
<dbReference type="Gene3D" id="3.60.10.10">
    <property type="entry name" value="Endonuclease/exonuclease/phosphatase"/>
    <property type="match status" value="1"/>
</dbReference>
<accession>A0AAN7S7S8</accession>
<evidence type="ECO:0000256" key="1">
    <source>
        <dbReference type="SAM" id="Coils"/>
    </source>
</evidence>
<dbReference type="InterPro" id="IPR043502">
    <property type="entry name" value="DNA/RNA_pol_sf"/>
</dbReference>
<dbReference type="GO" id="GO:0003824">
    <property type="term" value="F:catalytic activity"/>
    <property type="evidence" value="ECO:0007669"/>
    <property type="project" value="InterPro"/>
</dbReference>
<keyword evidence="3" id="KW-0472">Membrane</keyword>
<evidence type="ECO:0000256" key="3">
    <source>
        <dbReference type="SAM" id="Phobius"/>
    </source>
</evidence>
<evidence type="ECO:0000259" key="4">
    <source>
        <dbReference type="PROSITE" id="PS50878"/>
    </source>
</evidence>
<keyword evidence="3" id="KW-0812">Transmembrane</keyword>
<dbReference type="Proteomes" id="UP001333110">
    <property type="component" value="Unassembled WGS sequence"/>
</dbReference>
<dbReference type="EMBL" id="JAUNZN010000001">
    <property type="protein sequence ID" value="KAK4831245.1"/>
    <property type="molecule type" value="Genomic_DNA"/>
</dbReference>
<feature type="domain" description="Reverse transcriptase" evidence="4">
    <location>
        <begin position="770"/>
        <end position="1025"/>
    </location>
</feature>
<evidence type="ECO:0000313" key="5">
    <source>
        <dbReference type="EMBL" id="KAK4831245.1"/>
    </source>
</evidence>
<reference evidence="5 6" key="1">
    <citation type="journal article" date="2023" name="J. Hered.">
        <title>Chromosome-level genome of the wood stork (Mycteria americana) provides insight into avian chromosome evolution.</title>
        <authorList>
            <person name="Flamio R. Jr."/>
            <person name="Ramstad K.M."/>
        </authorList>
    </citation>
    <scope>NUCLEOTIDE SEQUENCE [LARGE SCALE GENOMIC DNA]</scope>
    <source>
        <strain evidence="5">JAX WOST 10</strain>
    </source>
</reference>
<dbReference type="SUPFAM" id="SSF56219">
    <property type="entry name" value="DNase I-like"/>
    <property type="match status" value="1"/>
</dbReference>
<keyword evidence="6" id="KW-1185">Reference proteome</keyword>
<feature type="region of interest" description="Disordered" evidence="2">
    <location>
        <begin position="199"/>
        <end position="273"/>
    </location>
</feature>
<gene>
    <name evidence="5" type="ORF">QYF61_016477</name>
</gene>
<feature type="compositionally biased region" description="Basic and acidic residues" evidence="2">
    <location>
        <begin position="214"/>
        <end position="236"/>
    </location>
</feature>
<evidence type="ECO:0000313" key="6">
    <source>
        <dbReference type="Proteomes" id="UP001333110"/>
    </source>
</evidence>
<feature type="coiled-coil region" evidence="1">
    <location>
        <begin position="163"/>
        <end position="190"/>
    </location>
</feature>
<dbReference type="InterPro" id="IPR036691">
    <property type="entry name" value="Endo/exonu/phosph_ase_sf"/>
</dbReference>
<dbReference type="InterPro" id="IPR032763">
    <property type="entry name" value="RIC3_N"/>
</dbReference>
<evidence type="ECO:0000256" key="2">
    <source>
        <dbReference type="SAM" id="MobiDB-lite"/>
    </source>
</evidence>
<dbReference type="Pfam" id="PF00078">
    <property type="entry name" value="RVT_1"/>
    <property type="match status" value="1"/>
</dbReference>
<feature type="transmembrane region" description="Helical" evidence="3">
    <location>
        <begin position="6"/>
        <end position="27"/>
    </location>
</feature>
<comment type="caution">
    <text evidence="5">The sequence shown here is derived from an EMBL/GenBank/DDBJ whole genome shotgun (WGS) entry which is preliminary data.</text>
</comment>
<feature type="transmembrane region" description="Helical" evidence="3">
    <location>
        <begin position="102"/>
        <end position="123"/>
    </location>
</feature>
<dbReference type="PANTHER" id="PTHR33332">
    <property type="entry name" value="REVERSE TRANSCRIPTASE DOMAIN-CONTAINING PROTEIN"/>
    <property type="match status" value="1"/>
</dbReference>
<keyword evidence="3" id="KW-1133">Transmembrane helix</keyword>
<proteinExistence type="predicted"/>
<organism evidence="5 6">
    <name type="scientific">Mycteria americana</name>
    <name type="common">Wood stork</name>
    <dbReference type="NCBI Taxonomy" id="33587"/>
    <lineage>
        <taxon>Eukaryota</taxon>
        <taxon>Metazoa</taxon>
        <taxon>Chordata</taxon>
        <taxon>Craniata</taxon>
        <taxon>Vertebrata</taxon>
        <taxon>Euteleostomi</taxon>
        <taxon>Archelosauria</taxon>
        <taxon>Archosauria</taxon>
        <taxon>Dinosauria</taxon>
        <taxon>Saurischia</taxon>
        <taxon>Theropoda</taxon>
        <taxon>Coelurosauria</taxon>
        <taxon>Aves</taxon>
        <taxon>Neognathae</taxon>
        <taxon>Neoaves</taxon>
        <taxon>Aequornithes</taxon>
        <taxon>Ciconiiformes</taxon>
        <taxon>Ciconiidae</taxon>
        <taxon>Mycteria</taxon>
    </lineage>
</organism>
<dbReference type="Pfam" id="PF15361">
    <property type="entry name" value="RIC3"/>
    <property type="match status" value="1"/>
</dbReference>
<feature type="region of interest" description="Disordered" evidence="2">
    <location>
        <begin position="30"/>
        <end position="60"/>
    </location>
</feature>
<sequence>MVLSALQQVVVSAVLVLCVFVVMPRMFGGGGGRAGRSPRGGRAGPGHYDPRQHRRGSPQAVHQVHLNPGNSDSNTYQSIQQMRNAMEKEIKSERTRGNGRDLAFTLMPLYALGVGVFAAYKFLKTELPGKHAATQVSGCRECLGISLFTHGSHADSCVRCDQVDDLLCMVAELREEVERLRSIREAEKEIDWWCQALPPPRREQEQQQAPSFKLDPKGERDNIRLARGKLRDDVPRLEGAGASEGARPESSRCAGYAWAQPKSSRVEPGDTEAMGAKRETPVKRLKARKGCPSMKEAQVTAQLKCLYTNARSMGNKQEELEAIVHQENYDMVAITETWWGDSHSWSAAMDGYKLFRRDRRGRRGSGVALYVRECLDSLELDDGDDRVECLWVRIRGKANKADIVVGVCYRPPNQDEETDELFYKQLGEASRSLALVLVGDFNLPDICWKYDTAERKQSRRFLERVADNFLTQLVSEPTREGAPLDLLFTNREGLVSDVMVGGCLGQSDHEMIEFLIRGEAARGVSKTATLDFRRADFGLFRRLVERVPWEAALMGKGVQEGWTFFKEEVLKAQERAVPRCRKTSRRGRRPAWLTRELWHELGRKRRVYNLWKKGWATQEDYKGAARLCREKIRRAKAELELSLAAAIKDNKNHFFKYISSKRRAKENLQPLGDGGGNTVTKDEEKAEVLNAFFASVFISRADCSLGTQPLELEDRDGDQTGAPIIQGEMVSDLLYHLDTHKSMGPDEIHPRVLKELAEELTKPLSVIYQQSWLTGEVPADWRLANVTPIFKKGWKEDPGNYRPVSLTLVPGKLMEQIILSAITQHVENNQGIKPSQHGFRKGRSCLTNLISFYDKVTRLVDEGKAVDVVYLDFSKAFDTVSHSILLEKLAAHGLDGCTLRWVKNWLDGRAQRVVGNGVYSGWRPVTSGVPQGSVLGPVLFNIFINDLDEGIECTLSKFADDTKLCGSVDLLEGRQALQRDLDRLDGWAEVNCMRFNKAKCKVLHLGHSNPMQRYRLGKEWLESCLAEKDLGVLVDSQLNMSQQCAQVAKKANGILACIKNSVASRTREVIVLLYLALVRPHLDYCVQFWALHYKRDIEVLERVQRRATKLVKGLEQKSYEERLRELGLFSLEKRRLRGDLIALYNYLKGGCREVGVSLFSQVTSDRTRGNGLKLCQGRFRLDIRKFFFTERVIKHWNRLPREVVELPSLEVFKGRLDEVLRDMV</sequence>
<dbReference type="SUPFAM" id="SSF56672">
    <property type="entry name" value="DNA/RNA polymerases"/>
    <property type="match status" value="1"/>
</dbReference>
<dbReference type="Pfam" id="PF03372">
    <property type="entry name" value="Exo_endo_phos"/>
    <property type="match status" value="1"/>
</dbReference>
<dbReference type="InterPro" id="IPR000477">
    <property type="entry name" value="RT_dom"/>
</dbReference>